<keyword evidence="1" id="KW-1133">Transmembrane helix</keyword>
<keyword evidence="1" id="KW-0472">Membrane</keyword>
<dbReference type="AlphaFoldDB" id="A0A6A6AWY2"/>
<proteinExistence type="predicted"/>
<gene>
    <name evidence="2" type="ORF">K452DRAFT_16110</name>
</gene>
<evidence type="ECO:0000313" key="3">
    <source>
        <dbReference type="Proteomes" id="UP000799438"/>
    </source>
</evidence>
<evidence type="ECO:0000313" key="2">
    <source>
        <dbReference type="EMBL" id="KAF2135495.1"/>
    </source>
</evidence>
<protein>
    <submittedName>
        <fullName evidence="2">Uncharacterized protein</fullName>
    </submittedName>
</protein>
<name>A0A6A6AWY2_9PEZI</name>
<keyword evidence="1" id="KW-0812">Transmembrane</keyword>
<dbReference type="RefSeq" id="XP_033391213.1">
    <property type="nucleotide sequence ID" value="XM_033535667.1"/>
</dbReference>
<evidence type="ECO:0000256" key="1">
    <source>
        <dbReference type="SAM" id="Phobius"/>
    </source>
</evidence>
<organism evidence="2 3">
    <name type="scientific">Aplosporella prunicola CBS 121167</name>
    <dbReference type="NCBI Taxonomy" id="1176127"/>
    <lineage>
        <taxon>Eukaryota</taxon>
        <taxon>Fungi</taxon>
        <taxon>Dikarya</taxon>
        <taxon>Ascomycota</taxon>
        <taxon>Pezizomycotina</taxon>
        <taxon>Dothideomycetes</taxon>
        <taxon>Dothideomycetes incertae sedis</taxon>
        <taxon>Botryosphaeriales</taxon>
        <taxon>Aplosporellaceae</taxon>
        <taxon>Aplosporella</taxon>
    </lineage>
</organism>
<keyword evidence="3" id="KW-1185">Reference proteome</keyword>
<sequence>MSYLVAALGNRFTHASAFFYTCFLVFDFLLFCHADLIDASDNEFMLMLMVDADSEAWGSTYFAHVYRVRATRDGGGEEEERKARTKSIGGGGGALSWMYIPCIY</sequence>
<dbReference type="EMBL" id="ML995577">
    <property type="protein sequence ID" value="KAF2135495.1"/>
    <property type="molecule type" value="Genomic_DNA"/>
</dbReference>
<dbReference type="Proteomes" id="UP000799438">
    <property type="component" value="Unassembled WGS sequence"/>
</dbReference>
<dbReference type="GeneID" id="54293163"/>
<reference evidence="2" key="1">
    <citation type="journal article" date="2020" name="Stud. Mycol.">
        <title>101 Dothideomycetes genomes: a test case for predicting lifestyles and emergence of pathogens.</title>
        <authorList>
            <person name="Haridas S."/>
            <person name="Albert R."/>
            <person name="Binder M."/>
            <person name="Bloem J."/>
            <person name="Labutti K."/>
            <person name="Salamov A."/>
            <person name="Andreopoulos B."/>
            <person name="Baker S."/>
            <person name="Barry K."/>
            <person name="Bills G."/>
            <person name="Bluhm B."/>
            <person name="Cannon C."/>
            <person name="Castanera R."/>
            <person name="Culley D."/>
            <person name="Daum C."/>
            <person name="Ezra D."/>
            <person name="Gonzalez J."/>
            <person name="Henrissat B."/>
            <person name="Kuo A."/>
            <person name="Liang C."/>
            <person name="Lipzen A."/>
            <person name="Lutzoni F."/>
            <person name="Magnuson J."/>
            <person name="Mondo S."/>
            <person name="Nolan M."/>
            <person name="Ohm R."/>
            <person name="Pangilinan J."/>
            <person name="Park H.-J."/>
            <person name="Ramirez L."/>
            <person name="Alfaro M."/>
            <person name="Sun H."/>
            <person name="Tritt A."/>
            <person name="Yoshinaga Y."/>
            <person name="Zwiers L.-H."/>
            <person name="Turgeon B."/>
            <person name="Goodwin S."/>
            <person name="Spatafora J."/>
            <person name="Crous P."/>
            <person name="Grigoriev I."/>
        </authorList>
    </citation>
    <scope>NUCLEOTIDE SEQUENCE</scope>
    <source>
        <strain evidence="2">CBS 121167</strain>
    </source>
</reference>
<feature type="transmembrane region" description="Helical" evidence="1">
    <location>
        <begin position="17"/>
        <end position="37"/>
    </location>
</feature>
<accession>A0A6A6AWY2</accession>